<sequence>MENHKAAILLADLLFAYINKDEDFPHDFEVKAVENAVDFLEKHYTENKYNLKLFKDTINRIRSKSG</sequence>
<dbReference type="RefSeq" id="WP_202653355.1">
    <property type="nucleotide sequence ID" value="NZ_JAESWB010000134.1"/>
</dbReference>
<dbReference type="EMBL" id="JAESWB010000134">
    <property type="protein sequence ID" value="MBL4952076.1"/>
    <property type="molecule type" value="Genomic_DNA"/>
</dbReference>
<reference evidence="1 2" key="1">
    <citation type="submission" date="2021-01" db="EMBL/GenBank/DDBJ databases">
        <title>Genome public.</title>
        <authorList>
            <person name="Liu C."/>
            <person name="Sun Q."/>
        </authorList>
    </citation>
    <scope>NUCLEOTIDE SEQUENCE [LARGE SCALE GENOMIC DNA]</scope>
    <source>
        <strain evidence="1 2">YIM B02564</strain>
    </source>
</reference>
<accession>A0ABS1TPC0</accession>
<comment type="caution">
    <text evidence="1">The sequence shown here is derived from an EMBL/GenBank/DDBJ whole genome shotgun (WGS) entry which is preliminary data.</text>
</comment>
<name>A0ABS1TPC0_9BACI</name>
<evidence type="ECO:0000313" key="1">
    <source>
        <dbReference type="EMBL" id="MBL4952076.1"/>
    </source>
</evidence>
<protein>
    <submittedName>
        <fullName evidence="1">Uncharacterized protein</fullName>
    </submittedName>
</protein>
<evidence type="ECO:0000313" key="2">
    <source>
        <dbReference type="Proteomes" id="UP000623967"/>
    </source>
</evidence>
<organism evidence="1 2">
    <name type="scientific">Neobacillus paridis</name>
    <dbReference type="NCBI Taxonomy" id="2803862"/>
    <lineage>
        <taxon>Bacteria</taxon>
        <taxon>Bacillati</taxon>
        <taxon>Bacillota</taxon>
        <taxon>Bacilli</taxon>
        <taxon>Bacillales</taxon>
        <taxon>Bacillaceae</taxon>
        <taxon>Neobacillus</taxon>
    </lineage>
</organism>
<keyword evidence="2" id="KW-1185">Reference proteome</keyword>
<dbReference type="Proteomes" id="UP000623967">
    <property type="component" value="Unassembled WGS sequence"/>
</dbReference>
<gene>
    <name evidence="1" type="ORF">JK635_07615</name>
</gene>
<proteinExistence type="predicted"/>